<dbReference type="GO" id="GO:0005634">
    <property type="term" value="C:nucleus"/>
    <property type="evidence" value="ECO:0007669"/>
    <property type="project" value="TreeGrafter"/>
</dbReference>
<accession>A0A1Y1X275</accession>
<name>A0A1Y1X275_9FUNG</name>
<dbReference type="Gene3D" id="3.40.50.1820">
    <property type="entry name" value="alpha/beta hydrolase"/>
    <property type="match status" value="1"/>
</dbReference>
<evidence type="ECO:0000313" key="4">
    <source>
        <dbReference type="EMBL" id="ORX79506.1"/>
    </source>
</evidence>
<evidence type="ECO:0000259" key="3">
    <source>
        <dbReference type="Pfam" id="PF03959"/>
    </source>
</evidence>
<organism evidence="4 5">
    <name type="scientific">Anaeromyces robustus</name>
    <dbReference type="NCBI Taxonomy" id="1754192"/>
    <lineage>
        <taxon>Eukaryota</taxon>
        <taxon>Fungi</taxon>
        <taxon>Fungi incertae sedis</taxon>
        <taxon>Chytridiomycota</taxon>
        <taxon>Chytridiomycota incertae sedis</taxon>
        <taxon>Neocallimastigomycetes</taxon>
        <taxon>Neocallimastigales</taxon>
        <taxon>Neocallimastigaceae</taxon>
        <taxon>Anaeromyces</taxon>
    </lineage>
</organism>
<dbReference type="FunFam" id="3.40.50.1820:FF:000073">
    <property type="entry name" value="esterase OVCA2 isoform X6"/>
    <property type="match status" value="1"/>
</dbReference>
<dbReference type="SUPFAM" id="SSF53474">
    <property type="entry name" value="alpha/beta-Hydrolases"/>
    <property type="match status" value="1"/>
</dbReference>
<gene>
    <name evidence="4" type="ORF">BCR32DRAFT_269445</name>
</gene>
<reference evidence="4 5" key="1">
    <citation type="submission" date="2016-08" db="EMBL/GenBank/DDBJ databases">
        <title>A Parts List for Fungal Cellulosomes Revealed by Comparative Genomics.</title>
        <authorList>
            <consortium name="DOE Joint Genome Institute"/>
            <person name="Haitjema C.H."/>
            <person name="Gilmore S.P."/>
            <person name="Henske J.K."/>
            <person name="Solomon K.V."/>
            <person name="De Groot R."/>
            <person name="Kuo A."/>
            <person name="Mondo S.J."/>
            <person name="Salamov A.A."/>
            <person name="Labutti K."/>
            <person name="Zhao Z."/>
            <person name="Chiniquy J."/>
            <person name="Barry K."/>
            <person name="Brewer H.M."/>
            <person name="Purvine S.O."/>
            <person name="Wright A.T."/>
            <person name="Boxma B."/>
            <person name="Van Alen T."/>
            <person name="Hackstein J.H."/>
            <person name="Baker S.E."/>
            <person name="Grigoriev I.V."/>
            <person name="O'Malley M.A."/>
        </authorList>
    </citation>
    <scope>NUCLEOTIDE SEQUENCE [LARGE SCALE GENOMIC DNA]</scope>
    <source>
        <strain evidence="4 5">S4</strain>
    </source>
</reference>
<dbReference type="InterPro" id="IPR029058">
    <property type="entry name" value="AB_hydrolase_fold"/>
</dbReference>
<feature type="region of interest" description="Disordered" evidence="2">
    <location>
        <begin position="1"/>
        <end position="35"/>
    </location>
</feature>
<dbReference type="GO" id="GO:0005737">
    <property type="term" value="C:cytoplasm"/>
    <property type="evidence" value="ECO:0007669"/>
    <property type="project" value="TreeGrafter"/>
</dbReference>
<protein>
    <submittedName>
        <fullName evidence="4">FSH1-domain-containing protein</fullName>
    </submittedName>
</protein>
<dbReference type="PANTHER" id="PTHR48070">
    <property type="entry name" value="ESTERASE OVCA2"/>
    <property type="match status" value="1"/>
</dbReference>
<feature type="compositionally biased region" description="Basic and acidic residues" evidence="2">
    <location>
        <begin position="1"/>
        <end position="20"/>
    </location>
</feature>
<dbReference type="PANTHER" id="PTHR48070:SF6">
    <property type="entry name" value="ESTERASE OVCA2"/>
    <property type="match status" value="1"/>
</dbReference>
<dbReference type="GO" id="GO:0016787">
    <property type="term" value="F:hydrolase activity"/>
    <property type="evidence" value="ECO:0007669"/>
    <property type="project" value="UniProtKB-KW"/>
</dbReference>
<evidence type="ECO:0000313" key="5">
    <source>
        <dbReference type="Proteomes" id="UP000193944"/>
    </source>
</evidence>
<evidence type="ECO:0000256" key="1">
    <source>
        <dbReference type="ARBA" id="ARBA00022801"/>
    </source>
</evidence>
<dbReference type="InterPro" id="IPR005645">
    <property type="entry name" value="FSH-like_dom"/>
</dbReference>
<dbReference type="InterPro" id="IPR050593">
    <property type="entry name" value="LovG"/>
</dbReference>
<keyword evidence="1" id="KW-0378">Hydrolase</keyword>
<dbReference type="OrthoDB" id="414698at2759"/>
<reference evidence="4 5" key="2">
    <citation type="submission" date="2016-08" db="EMBL/GenBank/DDBJ databases">
        <title>Pervasive Adenine N6-methylation of Active Genes in Fungi.</title>
        <authorList>
            <consortium name="DOE Joint Genome Institute"/>
            <person name="Mondo S.J."/>
            <person name="Dannebaum R.O."/>
            <person name="Kuo R.C."/>
            <person name="Labutti K."/>
            <person name="Haridas S."/>
            <person name="Kuo A."/>
            <person name="Salamov A."/>
            <person name="Ahrendt S.R."/>
            <person name="Lipzen A."/>
            <person name="Sullivan W."/>
            <person name="Andreopoulos W.B."/>
            <person name="Clum A."/>
            <person name="Lindquist E."/>
            <person name="Daum C."/>
            <person name="Ramamoorthy G.K."/>
            <person name="Gryganskyi A."/>
            <person name="Culley D."/>
            <person name="Magnuson J.K."/>
            <person name="James T.Y."/>
            <person name="O'Malley M.A."/>
            <person name="Stajich J.E."/>
            <person name="Spatafora J.W."/>
            <person name="Visel A."/>
            <person name="Grigoriev I.V."/>
        </authorList>
    </citation>
    <scope>NUCLEOTIDE SEQUENCE [LARGE SCALE GENOMIC DNA]</scope>
    <source>
        <strain evidence="4 5">S4</strain>
    </source>
</reference>
<proteinExistence type="predicted"/>
<dbReference type="Proteomes" id="UP000193944">
    <property type="component" value="Unassembled WGS sequence"/>
</dbReference>
<feature type="compositionally biased region" description="Basic residues" evidence="2">
    <location>
        <begin position="21"/>
        <end position="32"/>
    </location>
</feature>
<keyword evidence="5" id="KW-1185">Reference proteome</keyword>
<feature type="domain" description="Serine hydrolase" evidence="3">
    <location>
        <begin position="40"/>
        <end position="249"/>
    </location>
</feature>
<dbReference type="Pfam" id="PF03959">
    <property type="entry name" value="FSH1"/>
    <property type="match status" value="1"/>
</dbReference>
<comment type="caution">
    <text evidence="4">The sequence shown here is derived from an EMBL/GenBank/DDBJ whole genome shotgun (WGS) entry which is preliminary data.</text>
</comment>
<evidence type="ECO:0000256" key="2">
    <source>
        <dbReference type="SAM" id="MobiDB-lite"/>
    </source>
</evidence>
<sequence>MEKEQIEVETEKQQVNETKKQNKKNKSKKAPKAPKAPVIEKKLKILCLHGYAQNLKVFQKRTAVLKKALKSVAELYYVAGPHVCSINPADHKQFDIDSDTPEDEKPLGWWNFSDDDKKYYGLEESLEILLKIMKEEGPFDGILAFSQGSSMAALLCSHLELEKSKNNPDIPEIPKFAMFFSGFRPEVAEYDKYFNDETKIKIKSLHVYGEGDNWLSPERSKKLITYFDNPTILTHPGGHFIPMDAEKRHYYVDYIKQFLETSN</sequence>
<dbReference type="AlphaFoldDB" id="A0A1Y1X275"/>
<dbReference type="STRING" id="1754192.A0A1Y1X275"/>
<dbReference type="EMBL" id="MCFG01000173">
    <property type="protein sequence ID" value="ORX79506.1"/>
    <property type="molecule type" value="Genomic_DNA"/>
</dbReference>